<dbReference type="EC" id="4.2.1.20" evidence="3"/>
<evidence type="ECO:0000259" key="10">
    <source>
        <dbReference type="Pfam" id="PF00291"/>
    </source>
</evidence>
<dbReference type="EMBL" id="DUZY01000001">
    <property type="protein sequence ID" value="DAD20551.1"/>
    <property type="molecule type" value="Genomic_DNA"/>
</dbReference>
<reference evidence="11 12" key="1">
    <citation type="journal article" date="2020" name="Mol. Biol. Evol.">
        <title>Distinct Expression and Methylation Patterns for Genes with Different Fates following a Single Whole-Genome Duplication in Flowering Plants.</title>
        <authorList>
            <person name="Shi T."/>
            <person name="Rahmani R.S."/>
            <person name="Gugger P.F."/>
            <person name="Wang M."/>
            <person name="Li H."/>
            <person name="Zhang Y."/>
            <person name="Li Z."/>
            <person name="Wang Q."/>
            <person name="Van de Peer Y."/>
            <person name="Marchal K."/>
            <person name="Chen J."/>
        </authorList>
    </citation>
    <scope>NUCLEOTIDE SEQUENCE [LARGE SCALE GENOMIC DNA]</scope>
    <source>
        <tissue evidence="11">Leaf</tissue>
    </source>
</reference>
<comment type="cofactor">
    <cofactor evidence="1">
        <name>pyridoxal 5'-phosphate</name>
        <dbReference type="ChEBI" id="CHEBI:597326"/>
    </cofactor>
</comment>
<accession>A0A822XMX4</accession>
<evidence type="ECO:0000256" key="5">
    <source>
        <dbReference type="ARBA" id="ARBA00022822"/>
    </source>
</evidence>
<dbReference type="Pfam" id="PF00291">
    <property type="entry name" value="PALP"/>
    <property type="match status" value="1"/>
</dbReference>
<evidence type="ECO:0000256" key="9">
    <source>
        <dbReference type="ARBA" id="ARBA00049047"/>
    </source>
</evidence>
<keyword evidence="5" id="KW-0822">Tryptophan biosynthesis</keyword>
<dbReference type="InterPro" id="IPR023026">
    <property type="entry name" value="Trp_synth_beta/beta-like"/>
</dbReference>
<dbReference type="InterPro" id="IPR001926">
    <property type="entry name" value="TrpB-like_PALP"/>
</dbReference>
<evidence type="ECO:0000256" key="7">
    <source>
        <dbReference type="ARBA" id="ARBA00023141"/>
    </source>
</evidence>
<dbReference type="PANTHER" id="PTHR48077:SF4">
    <property type="entry name" value="TRYPTOPHAN SYNTHASE"/>
    <property type="match status" value="1"/>
</dbReference>
<dbReference type="PANTHER" id="PTHR48077">
    <property type="entry name" value="TRYPTOPHAN SYNTHASE-RELATED"/>
    <property type="match status" value="1"/>
</dbReference>
<evidence type="ECO:0000256" key="6">
    <source>
        <dbReference type="ARBA" id="ARBA00022898"/>
    </source>
</evidence>
<comment type="pathway">
    <text evidence="2">Amino-acid biosynthesis; L-tryptophan biosynthesis; L-tryptophan from chorismate: step 5/5.</text>
</comment>
<dbReference type="GO" id="GO:0004834">
    <property type="term" value="F:tryptophan synthase activity"/>
    <property type="evidence" value="ECO:0007669"/>
    <property type="project" value="UniProtKB-EC"/>
</dbReference>
<evidence type="ECO:0000256" key="8">
    <source>
        <dbReference type="ARBA" id="ARBA00023239"/>
    </source>
</evidence>
<evidence type="ECO:0000256" key="2">
    <source>
        <dbReference type="ARBA" id="ARBA00004733"/>
    </source>
</evidence>
<gene>
    <name evidence="11" type="ORF">HUJ06_022014</name>
</gene>
<protein>
    <recommendedName>
        <fullName evidence="3">tryptophan synthase</fullName>
        <ecNumber evidence="3">4.2.1.20</ecNumber>
    </recommendedName>
</protein>
<evidence type="ECO:0000313" key="11">
    <source>
        <dbReference type="EMBL" id="DAD20551.1"/>
    </source>
</evidence>
<evidence type="ECO:0000256" key="3">
    <source>
        <dbReference type="ARBA" id="ARBA00012043"/>
    </source>
</evidence>
<feature type="domain" description="Tryptophan synthase beta chain-like PALP" evidence="10">
    <location>
        <begin position="2"/>
        <end position="160"/>
    </location>
</feature>
<keyword evidence="7" id="KW-0057">Aromatic amino acid biosynthesis</keyword>
<comment type="catalytic activity">
    <reaction evidence="9">
        <text>(1S,2R)-1-C-(indol-3-yl)glycerol 3-phosphate + L-serine = D-glyceraldehyde 3-phosphate + L-tryptophan + H2O</text>
        <dbReference type="Rhea" id="RHEA:10532"/>
        <dbReference type="ChEBI" id="CHEBI:15377"/>
        <dbReference type="ChEBI" id="CHEBI:33384"/>
        <dbReference type="ChEBI" id="CHEBI:57912"/>
        <dbReference type="ChEBI" id="CHEBI:58866"/>
        <dbReference type="ChEBI" id="CHEBI:59776"/>
        <dbReference type="EC" id="4.2.1.20"/>
    </reaction>
</comment>
<keyword evidence="12" id="KW-1185">Reference proteome</keyword>
<dbReference type="Gene3D" id="3.40.50.1100">
    <property type="match status" value="1"/>
</dbReference>
<dbReference type="FunFam" id="3.40.50.1100:FF:000004">
    <property type="entry name" value="Tryptophan synthase beta chain"/>
    <property type="match status" value="1"/>
</dbReference>
<proteinExistence type="predicted"/>
<dbReference type="SUPFAM" id="SSF53686">
    <property type="entry name" value="Tryptophan synthase beta subunit-like PLP-dependent enzymes"/>
    <property type="match status" value="1"/>
</dbReference>
<sequence>MEKWGGKPDILVACVGSGSNAMGLFHEFIGDEEVRLIGVEAAGLGLDSGRHSAILARGEVGVYHGAMSYLLQDREGQIIGPHSIGVGLEYLGVGPELSFLKDTGRAEFYTVTDQEALDAYHRLCRLDGIVPALEASHALAFLEKLCPTLPNCTKLVVNCSGRGDKDLATVFKLKQGFDDEVTNS</sequence>
<dbReference type="InterPro" id="IPR036052">
    <property type="entry name" value="TrpB-like_PALP_sf"/>
</dbReference>
<name>A0A822XMX4_NELNU</name>
<organism evidence="11 12">
    <name type="scientific">Nelumbo nucifera</name>
    <name type="common">Sacred lotus</name>
    <dbReference type="NCBI Taxonomy" id="4432"/>
    <lineage>
        <taxon>Eukaryota</taxon>
        <taxon>Viridiplantae</taxon>
        <taxon>Streptophyta</taxon>
        <taxon>Embryophyta</taxon>
        <taxon>Tracheophyta</taxon>
        <taxon>Spermatophyta</taxon>
        <taxon>Magnoliopsida</taxon>
        <taxon>Proteales</taxon>
        <taxon>Nelumbonaceae</taxon>
        <taxon>Nelumbo</taxon>
    </lineage>
</organism>
<keyword evidence="6" id="KW-0663">Pyridoxal phosphate</keyword>
<dbReference type="AlphaFoldDB" id="A0A822XMX4"/>
<evidence type="ECO:0000256" key="4">
    <source>
        <dbReference type="ARBA" id="ARBA00022605"/>
    </source>
</evidence>
<dbReference type="Proteomes" id="UP000607653">
    <property type="component" value="Unassembled WGS sequence"/>
</dbReference>
<evidence type="ECO:0000256" key="1">
    <source>
        <dbReference type="ARBA" id="ARBA00001933"/>
    </source>
</evidence>
<comment type="caution">
    <text evidence="11">The sequence shown here is derived from an EMBL/GenBank/DDBJ whole genome shotgun (WGS) entry which is preliminary data.</text>
</comment>
<keyword evidence="4" id="KW-0028">Amino-acid biosynthesis</keyword>
<keyword evidence="8" id="KW-0456">Lyase</keyword>
<evidence type="ECO:0000313" key="12">
    <source>
        <dbReference type="Proteomes" id="UP000607653"/>
    </source>
</evidence>